<organism evidence="3 4">
    <name type="scientific">Gulosibacter macacae</name>
    <dbReference type="NCBI Taxonomy" id="2488791"/>
    <lineage>
        <taxon>Bacteria</taxon>
        <taxon>Bacillati</taxon>
        <taxon>Actinomycetota</taxon>
        <taxon>Actinomycetes</taxon>
        <taxon>Micrococcales</taxon>
        <taxon>Microbacteriaceae</taxon>
        <taxon>Gulosibacter</taxon>
    </lineage>
</organism>
<dbReference type="InterPro" id="IPR002881">
    <property type="entry name" value="DUF58"/>
</dbReference>
<proteinExistence type="predicted"/>
<dbReference type="Proteomes" id="UP000274391">
    <property type="component" value="Unassembled WGS sequence"/>
</dbReference>
<sequence>MSKRANTAPNTAGSTAAIAPDDAAARLRPTPRGWALFAFGLVLIAAGEFFGLATLRYVGLAFAILPPIVYLLRLLFPPKLELERTVYPTTVAAGDRLRVVAELRNRSVIGVEASAYADVVTGAAARSVGGVLPAIASRLHPREGRRRRRIAYGLSGLRRGIQHVGPLNLEHLDGFGLTRAVQQIGEAVEIEVWPHLHDVDRLDVPALRTGAEVDVAQGRSGEADDVITREYRRGDAMRRVHWRASARAGELRVRQEEHHSEVVAMVVVDSRAFPDAQGTAPLVDDGFELAVSAAASVLKRLHELGYDTEAFATHPTPDADGALLDGVRTPADQGLGAIMRRYMLVLTGDAEDAGEIGAIVDRAMRVGSGPLVYVGRTDQPAEAIAIDLAVAGSPPIAVLVTPGGLDAAATKEAERFAAAGWQVVTMNADARDPWATAARVGGAA</sequence>
<feature type="transmembrane region" description="Helical" evidence="1">
    <location>
        <begin position="34"/>
        <end position="51"/>
    </location>
</feature>
<comment type="caution">
    <text evidence="3">The sequence shown here is derived from an EMBL/GenBank/DDBJ whole genome shotgun (WGS) entry which is preliminary data.</text>
</comment>
<accession>A0A3P3VTQ0</accession>
<evidence type="ECO:0000259" key="2">
    <source>
        <dbReference type="Pfam" id="PF01882"/>
    </source>
</evidence>
<dbReference type="EMBL" id="RQVS01000011">
    <property type="protein sequence ID" value="RRJ86181.1"/>
    <property type="molecule type" value="Genomic_DNA"/>
</dbReference>
<gene>
    <name evidence="3" type="ORF">EG850_09735</name>
</gene>
<evidence type="ECO:0000313" key="4">
    <source>
        <dbReference type="Proteomes" id="UP000274391"/>
    </source>
</evidence>
<keyword evidence="1" id="KW-0812">Transmembrane</keyword>
<feature type="domain" description="DUF58" evidence="2">
    <location>
        <begin position="228"/>
        <end position="298"/>
    </location>
</feature>
<dbReference type="OrthoDB" id="9812729at2"/>
<dbReference type="PANTHER" id="PTHR34351:SF1">
    <property type="entry name" value="SLR1927 PROTEIN"/>
    <property type="match status" value="1"/>
</dbReference>
<reference evidence="3 4" key="1">
    <citation type="submission" date="2018-11" db="EMBL/GenBank/DDBJ databases">
        <title>YIM 102482-1 draft genome.</title>
        <authorList>
            <person name="Li G."/>
            <person name="Jiang Y."/>
        </authorList>
    </citation>
    <scope>NUCLEOTIDE SEQUENCE [LARGE SCALE GENOMIC DNA]</scope>
    <source>
        <strain evidence="3 4">YIM 102482-1</strain>
    </source>
</reference>
<dbReference type="AlphaFoldDB" id="A0A3P3VTQ0"/>
<name>A0A3P3VTQ0_9MICO</name>
<protein>
    <submittedName>
        <fullName evidence="3">DUF58 domain-containing protein</fullName>
    </submittedName>
</protein>
<dbReference type="Pfam" id="PF01882">
    <property type="entry name" value="DUF58"/>
    <property type="match status" value="1"/>
</dbReference>
<keyword evidence="1" id="KW-1133">Transmembrane helix</keyword>
<dbReference type="PANTHER" id="PTHR34351">
    <property type="entry name" value="SLR1927 PROTEIN-RELATED"/>
    <property type="match status" value="1"/>
</dbReference>
<evidence type="ECO:0000313" key="3">
    <source>
        <dbReference type="EMBL" id="RRJ86181.1"/>
    </source>
</evidence>
<dbReference type="RefSeq" id="WP_124972964.1">
    <property type="nucleotide sequence ID" value="NZ_RQVS01000011.1"/>
</dbReference>
<keyword evidence="1" id="KW-0472">Membrane</keyword>
<keyword evidence="4" id="KW-1185">Reference proteome</keyword>
<evidence type="ECO:0000256" key="1">
    <source>
        <dbReference type="SAM" id="Phobius"/>
    </source>
</evidence>